<dbReference type="Gene3D" id="1.10.1200.10">
    <property type="entry name" value="ACP-like"/>
    <property type="match status" value="1"/>
</dbReference>
<dbReference type="InterPro" id="IPR009081">
    <property type="entry name" value="PP-bd_ACP"/>
</dbReference>
<protein>
    <submittedName>
        <fullName evidence="4">Acyl carrier protein</fullName>
    </submittedName>
</protein>
<keyword evidence="1" id="KW-0596">Phosphopantetheine</keyword>
<dbReference type="SUPFAM" id="SSF47336">
    <property type="entry name" value="ACP-like"/>
    <property type="match status" value="1"/>
</dbReference>
<dbReference type="NCBIfam" id="NF005079">
    <property type="entry name" value="PRK06508.1"/>
    <property type="match status" value="1"/>
</dbReference>
<evidence type="ECO:0000313" key="4">
    <source>
        <dbReference type="EMBL" id="ROP83314.1"/>
    </source>
</evidence>
<dbReference type="EMBL" id="RJKX01000017">
    <property type="protein sequence ID" value="ROP83314.1"/>
    <property type="molecule type" value="Genomic_DNA"/>
</dbReference>
<evidence type="ECO:0000259" key="3">
    <source>
        <dbReference type="PROSITE" id="PS50075"/>
    </source>
</evidence>
<evidence type="ECO:0000256" key="1">
    <source>
        <dbReference type="ARBA" id="ARBA00022450"/>
    </source>
</evidence>
<evidence type="ECO:0000256" key="2">
    <source>
        <dbReference type="ARBA" id="ARBA00022553"/>
    </source>
</evidence>
<dbReference type="PROSITE" id="PS00012">
    <property type="entry name" value="PHOSPHOPANTETHEINE"/>
    <property type="match status" value="1"/>
</dbReference>
<dbReference type="Pfam" id="PF00550">
    <property type="entry name" value="PP-binding"/>
    <property type="match status" value="1"/>
</dbReference>
<sequence length="94" mass="10235">MAETVDAIAEIIATTCNLDRATITADSHIIDDLGVDSLDFLDIAFAIDKRFEIKMPVEKWMEDVNAGRASSDDFFVMRNLAARIDALVAAKSAG</sequence>
<dbReference type="Proteomes" id="UP000278222">
    <property type="component" value="Unassembled WGS sequence"/>
</dbReference>
<accession>A0A3N1KTI8</accession>
<keyword evidence="5" id="KW-1185">Reference proteome</keyword>
<dbReference type="RefSeq" id="WP_123694446.1">
    <property type="nucleotide sequence ID" value="NZ_AP019700.1"/>
</dbReference>
<dbReference type="OrthoDB" id="9809025at2"/>
<organism evidence="4 5">
    <name type="scientific">Stella humosa</name>
    <dbReference type="NCBI Taxonomy" id="94"/>
    <lineage>
        <taxon>Bacteria</taxon>
        <taxon>Pseudomonadati</taxon>
        <taxon>Pseudomonadota</taxon>
        <taxon>Alphaproteobacteria</taxon>
        <taxon>Rhodospirillales</taxon>
        <taxon>Stellaceae</taxon>
        <taxon>Stella</taxon>
    </lineage>
</organism>
<dbReference type="AlphaFoldDB" id="A0A3N1KTI8"/>
<feature type="domain" description="Carrier" evidence="3">
    <location>
        <begin position="2"/>
        <end position="88"/>
    </location>
</feature>
<keyword evidence="2" id="KW-0597">Phosphoprotein</keyword>
<name>A0A3N1KTI8_9PROT</name>
<proteinExistence type="predicted"/>
<dbReference type="InterPro" id="IPR036736">
    <property type="entry name" value="ACP-like_sf"/>
</dbReference>
<reference evidence="4 5" key="1">
    <citation type="submission" date="2018-11" db="EMBL/GenBank/DDBJ databases">
        <title>Genomic Encyclopedia of Type Strains, Phase IV (KMG-IV): sequencing the most valuable type-strain genomes for metagenomic binning, comparative biology and taxonomic classification.</title>
        <authorList>
            <person name="Goeker M."/>
        </authorList>
    </citation>
    <scope>NUCLEOTIDE SEQUENCE [LARGE SCALE GENOMIC DNA]</scope>
    <source>
        <strain evidence="4 5">DSM 5900</strain>
    </source>
</reference>
<evidence type="ECO:0000313" key="5">
    <source>
        <dbReference type="Proteomes" id="UP000278222"/>
    </source>
</evidence>
<comment type="caution">
    <text evidence="4">The sequence shown here is derived from an EMBL/GenBank/DDBJ whole genome shotgun (WGS) entry which is preliminary data.</text>
</comment>
<dbReference type="PROSITE" id="PS50075">
    <property type="entry name" value="CARRIER"/>
    <property type="match status" value="1"/>
</dbReference>
<dbReference type="InterPro" id="IPR006162">
    <property type="entry name" value="Ppantetheine_attach_site"/>
</dbReference>
<gene>
    <name evidence="4" type="ORF">EDC65_4847</name>
</gene>